<sequence length="61" mass="7109">MKRNWKNITTFLLLMLPSVFMQYILIKLFPYTGLARVMTVPATFVINSLLIFVCITITIRV</sequence>
<evidence type="ECO:0000256" key="1">
    <source>
        <dbReference type="SAM" id="Phobius"/>
    </source>
</evidence>
<name>A0ABS4FLJ8_9BACL</name>
<organism evidence="2 3">
    <name type="scientific">Paenibacillus turicensis</name>
    <dbReference type="NCBI Taxonomy" id="160487"/>
    <lineage>
        <taxon>Bacteria</taxon>
        <taxon>Bacillati</taxon>
        <taxon>Bacillota</taxon>
        <taxon>Bacilli</taxon>
        <taxon>Bacillales</taxon>
        <taxon>Paenibacillaceae</taxon>
        <taxon>Paenibacillus</taxon>
    </lineage>
</organism>
<protein>
    <submittedName>
        <fullName evidence="2">Fatty-acid desaturase</fullName>
    </submittedName>
</protein>
<dbReference type="Proteomes" id="UP001519272">
    <property type="component" value="Unassembled WGS sequence"/>
</dbReference>
<keyword evidence="1" id="KW-0812">Transmembrane</keyword>
<gene>
    <name evidence="2" type="ORF">J2Z32_000062</name>
</gene>
<keyword evidence="3" id="KW-1185">Reference proteome</keyword>
<proteinExistence type="predicted"/>
<keyword evidence="1" id="KW-1133">Transmembrane helix</keyword>
<accession>A0ABS4FLJ8</accession>
<keyword evidence="1" id="KW-0472">Membrane</keyword>
<evidence type="ECO:0000313" key="3">
    <source>
        <dbReference type="Proteomes" id="UP001519272"/>
    </source>
</evidence>
<comment type="caution">
    <text evidence="2">The sequence shown here is derived from an EMBL/GenBank/DDBJ whole genome shotgun (WGS) entry which is preliminary data.</text>
</comment>
<evidence type="ECO:0000313" key="2">
    <source>
        <dbReference type="EMBL" id="MBP1903450.1"/>
    </source>
</evidence>
<reference evidence="2 3" key="1">
    <citation type="submission" date="2021-03" db="EMBL/GenBank/DDBJ databases">
        <title>Genomic Encyclopedia of Type Strains, Phase IV (KMG-IV): sequencing the most valuable type-strain genomes for metagenomic binning, comparative biology and taxonomic classification.</title>
        <authorList>
            <person name="Goeker M."/>
        </authorList>
    </citation>
    <scope>NUCLEOTIDE SEQUENCE [LARGE SCALE GENOMIC DNA]</scope>
    <source>
        <strain evidence="2 3">DSM 14349</strain>
    </source>
</reference>
<feature type="transmembrane region" description="Helical" evidence="1">
    <location>
        <begin position="37"/>
        <end position="59"/>
    </location>
</feature>
<dbReference type="EMBL" id="JAGGKG010000001">
    <property type="protein sequence ID" value="MBP1903450.1"/>
    <property type="molecule type" value="Genomic_DNA"/>
</dbReference>